<name>F7R2T8_9LACO</name>
<organism evidence="2 3">
    <name type="scientific">Ligilactobacillus ruminis SPM0211</name>
    <dbReference type="NCBI Taxonomy" id="1040964"/>
    <lineage>
        <taxon>Bacteria</taxon>
        <taxon>Bacillati</taxon>
        <taxon>Bacillota</taxon>
        <taxon>Bacilli</taxon>
        <taxon>Lactobacillales</taxon>
        <taxon>Lactobacillaceae</taxon>
        <taxon>Ligilactobacillus</taxon>
    </lineage>
</organism>
<evidence type="ECO:0000313" key="3">
    <source>
        <dbReference type="Proteomes" id="UP000002971"/>
    </source>
</evidence>
<feature type="transmembrane region" description="Helical" evidence="1">
    <location>
        <begin position="32"/>
        <end position="53"/>
    </location>
</feature>
<evidence type="ECO:0000256" key="1">
    <source>
        <dbReference type="SAM" id="Phobius"/>
    </source>
</evidence>
<dbReference type="EMBL" id="AFOJ01000007">
    <property type="protein sequence ID" value="EGM50355.1"/>
    <property type="molecule type" value="Genomic_DNA"/>
</dbReference>
<gene>
    <name evidence="2" type="ORF">LRU_02037</name>
</gene>
<reference evidence="2 3" key="1">
    <citation type="journal article" date="2011" name="J. Bacteriol.">
        <title>Genome Sequence of Lactobacillus ruminis SPM0211, Isolated from a Fecal Sample from a Healthy Korean.</title>
        <authorList>
            <person name="Lee S."/>
            <person name="Cho Y.J."/>
            <person name="Lee A.H."/>
            <person name="Chun J."/>
            <person name="Ha N.J."/>
            <person name="Ko G."/>
        </authorList>
    </citation>
    <scope>NUCLEOTIDE SEQUENCE [LARGE SCALE GENOMIC DNA]</scope>
    <source>
        <strain evidence="2 3">SPM0211</strain>
    </source>
</reference>
<sequence>MTIMKPQAWIIILMLLFAVTQFLIGLGFMGRYVAIFVELLGIGFLSIGILLLIHLKAKDLFTH</sequence>
<dbReference type="AlphaFoldDB" id="F7R2T8"/>
<evidence type="ECO:0000313" key="2">
    <source>
        <dbReference type="EMBL" id="EGM50355.1"/>
    </source>
</evidence>
<keyword evidence="1" id="KW-1133">Transmembrane helix</keyword>
<keyword evidence="1" id="KW-0472">Membrane</keyword>
<feature type="transmembrane region" description="Helical" evidence="1">
    <location>
        <begin position="7"/>
        <end position="26"/>
    </location>
</feature>
<accession>F7R2T8</accession>
<proteinExistence type="predicted"/>
<dbReference type="Proteomes" id="UP000002971">
    <property type="component" value="Unassembled WGS sequence"/>
</dbReference>
<comment type="caution">
    <text evidence="2">The sequence shown here is derived from an EMBL/GenBank/DDBJ whole genome shotgun (WGS) entry which is preliminary data.</text>
</comment>
<keyword evidence="1" id="KW-0812">Transmembrane</keyword>
<protein>
    <submittedName>
        <fullName evidence="2">Uncharacterized protein</fullName>
    </submittedName>
</protein>